<protein>
    <recommendedName>
        <fullName evidence="5">Chitinase</fullName>
    </recommendedName>
</protein>
<keyword evidence="2" id="KW-0732">Signal</keyword>
<evidence type="ECO:0000313" key="4">
    <source>
        <dbReference type="Proteomes" id="UP000803844"/>
    </source>
</evidence>
<feature type="chain" id="PRO_5040215162" description="Chitinase" evidence="2">
    <location>
        <begin position="22"/>
        <end position="863"/>
    </location>
</feature>
<feature type="region of interest" description="Disordered" evidence="1">
    <location>
        <begin position="118"/>
        <end position="142"/>
    </location>
</feature>
<organism evidence="3 4">
    <name type="scientific">Cryphonectria parasitica (strain ATCC 38755 / EP155)</name>
    <dbReference type="NCBI Taxonomy" id="660469"/>
    <lineage>
        <taxon>Eukaryota</taxon>
        <taxon>Fungi</taxon>
        <taxon>Dikarya</taxon>
        <taxon>Ascomycota</taxon>
        <taxon>Pezizomycotina</taxon>
        <taxon>Sordariomycetes</taxon>
        <taxon>Sordariomycetidae</taxon>
        <taxon>Diaporthales</taxon>
        <taxon>Cryphonectriaceae</taxon>
        <taxon>Cryphonectria-Endothia species complex</taxon>
        <taxon>Cryphonectria</taxon>
    </lineage>
</organism>
<feature type="compositionally biased region" description="Low complexity" evidence="1">
    <location>
        <begin position="118"/>
        <end position="140"/>
    </location>
</feature>
<comment type="caution">
    <text evidence="3">The sequence shown here is derived from an EMBL/GenBank/DDBJ whole genome shotgun (WGS) entry which is preliminary data.</text>
</comment>
<gene>
    <name evidence="3" type="ORF">M406DRAFT_67232</name>
</gene>
<feature type="region of interest" description="Disordered" evidence="1">
    <location>
        <begin position="842"/>
        <end position="863"/>
    </location>
</feature>
<evidence type="ECO:0000313" key="3">
    <source>
        <dbReference type="EMBL" id="KAF3770871.1"/>
    </source>
</evidence>
<evidence type="ECO:0008006" key="5">
    <source>
        <dbReference type="Google" id="ProtNLM"/>
    </source>
</evidence>
<feature type="region of interest" description="Disordered" evidence="1">
    <location>
        <begin position="154"/>
        <end position="177"/>
    </location>
</feature>
<feature type="region of interest" description="Disordered" evidence="1">
    <location>
        <begin position="42"/>
        <end position="61"/>
    </location>
</feature>
<accession>A0A9P5CV59</accession>
<reference evidence="3" key="1">
    <citation type="journal article" date="2020" name="Phytopathology">
        <title>Genome sequence of the chestnut blight fungus Cryphonectria parasitica EP155: A fundamental resource for an archetypical invasive plant pathogen.</title>
        <authorList>
            <person name="Crouch J.A."/>
            <person name="Dawe A."/>
            <person name="Aerts A."/>
            <person name="Barry K."/>
            <person name="Churchill A.C.L."/>
            <person name="Grimwood J."/>
            <person name="Hillman B."/>
            <person name="Milgroom M.G."/>
            <person name="Pangilinan J."/>
            <person name="Smith M."/>
            <person name="Salamov A."/>
            <person name="Schmutz J."/>
            <person name="Yadav J."/>
            <person name="Grigoriev I.V."/>
            <person name="Nuss D."/>
        </authorList>
    </citation>
    <scope>NUCLEOTIDE SEQUENCE</scope>
    <source>
        <strain evidence="3">EP155</strain>
    </source>
</reference>
<dbReference type="AlphaFoldDB" id="A0A9P5CV59"/>
<evidence type="ECO:0000256" key="2">
    <source>
        <dbReference type="SAM" id="SignalP"/>
    </source>
</evidence>
<dbReference type="RefSeq" id="XP_040781832.1">
    <property type="nucleotide sequence ID" value="XM_040925052.1"/>
</dbReference>
<dbReference type="Proteomes" id="UP000803844">
    <property type="component" value="Unassembled WGS sequence"/>
</dbReference>
<dbReference type="OrthoDB" id="1896086at2759"/>
<sequence length="863" mass="91076">MLFRNSLWGVCLLSVSASALRFEIPYSLLLARNNVTTGAVADTSDSAQDDASTATNSSTTVNGTVPADIPNLCALGPPGSDSVSEVSGPTASGCSDCITASGVIIGTSVPTTLVPDDSTASGAAASGSAASGSAAGTGSAVDKRAELAHVPRATLLSRAPEAQPLAEPNPGGQEDFMETIRSSDSTQAIGIVPSKDQLKNWSITLQIDGKNVQTPIGVTGVWTPWPKEPTNFKMVGMHGCTGVLIVVWFQSSLPLTPPPSLPRVFAEPGQGNSGFWAGHWWESALPTNINGGSSFNYRYGSGDNDVVTRPLADFKKIAADILKAPAPAGADSFYGDPFGASNGGGDIYILSKAAGSSAAQQKKLMYTDQIQQLQLAMQKYVRRNTVTIRPYIGAEDAFTDNGSGEKRSPAGVPDWLNGVSILQYSPYAGTSSKGCPEARARVWEEINTSPAVDRSWPASVGGSSKRDAACALSSSSSSSSSLTSAAATASQPPCYPYADPDNGVQDSCMCTNGVMVSAVTATSSGAEDLCPWTTLPPQALTTAKPTKNTLQYQFTYTDLSSKVIECETFSTQDYAGYPASFSLGAGSSAVLYEPPVASMELGSSKVNVASMTGETLYTSVSNAVMSLCPTPTSEGAWTSCETGTVTVGKADFLEKGEPQEGDVTLHLTDTQYNSSDFLNLFVNMLARGANASASGSNCDLQTWDYTTESIARRDIAGRVDVPLSVPSQHKGNGTFCNINSFFDTQFYDGVQETAKMWFEAEFGFELGEMGNFDCSSTVDLVGDVLSAIFDAIFPEFAWLITSGIQLGELACEAAETFNPTKSRREIEADRASAKLARAWEKEMKKDRKLPMPDHRKRELGLMD</sequence>
<proteinExistence type="predicted"/>
<name>A0A9P5CV59_CRYP1</name>
<dbReference type="EMBL" id="MU032344">
    <property type="protein sequence ID" value="KAF3770871.1"/>
    <property type="molecule type" value="Genomic_DNA"/>
</dbReference>
<feature type="signal peptide" evidence="2">
    <location>
        <begin position="1"/>
        <end position="21"/>
    </location>
</feature>
<dbReference type="GeneID" id="63842181"/>
<keyword evidence="4" id="KW-1185">Reference proteome</keyword>
<evidence type="ECO:0000256" key="1">
    <source>
        <dbReference type="SAM" id="MobiDB-lite"/>
    </source>
</evidence>
<feature type="compositionally biased region" description="Low complexity" evidence="1">
    <location>
        <begin position="42"/>
        <end position="60"/>
    </location>
</feature>